<evidence type="ECO:0000256" key="1">
    <source>
        <dbReference type="ARBA" id="ARBA00022490"/>
    </source>
</evidence>
<feature type="domain" description="tRNA/rRNA methyltransferase SpoU type" evidence="6">
    <location>
        <begin position="6"/>
        <end position="146"/>
    </location>
</feature>
<protein>
    <recommendedName>
        <fullName evidence="6">tRNA/rRNA methyltransferase SpoU type domain-containing protein</fullName>
    </recommendedName>
</protein>
<dbReference type="Pfam" id="PF00588">
    <property type="entry name" value="SpoU_methylase"/>
    <property type="match status" value="1"/>
</dbReference>
<organism evidence="7">
    <name type="scientific">marine metagenome</name>
    <dbReference type="NCBI Taxonomy" id="408172"/>
    <lineage>
        <taxon>unclassified sequences</taxon>
        <taxon>metagenomes</taxon>
        <taxon>ecological metagenomes</taxon>
    </lineage>
</organism>
<dbReference type="Gene3D" id="3.40.1280.10">
    <property type="match status" value="1"/>
</dbReference>
<dbReference type="PANTHER" id="PTHR42971:SF1">
    <property type="entry name" value="TRNA (CYTIDINE(34)-2'-O)-METHYLTRANSFERASE"/>
    <property type="match status" value="1"/>
</dbReference>
<keyword evidence="2" id="KW-0489">Methyltransferase</keyword>
<dbReference type="InterPro" id="IPR029026">
    <property type="entry name" value="tRNA_m1G_MTases_N"/>
</dbReference>
<gene>
    <name evidence="7" type="ORF">METZ01_LOCUS262194</name>
</gene>
<dbReference type="InterPro" id="IPR001537">
    <property type="entry name" value="SpoU_MeTrfase"/>
</dbReference>
<dbReference type="InterPro" id="IPR016914">
    <property type="entry name" value="TrmL"/>
</dbReference>
<dbReference type="AlphaFoldDB" id="A0A382JB52"/>
<dbReference type="GO" id="GO:0003723">
    <property type="term" value="F:RNA binding"/>
    <property type="evidence" value="ECO:0007669"/>
    <property type="project" value="InterPro"/>
</dbReference>
<dbReference type="GO" id="GO:0008173">
    <property type="term" value="F:RNA methyltransferase activity"/>
    <property type="evidence" value="ECO:0007669"/>
    <property type="project" value="InterPro"/>
</dbReference>
<evidence type="ECO:0000256" key="5">
    <source>
        <dbReference type="ARBA" id="ARBA00022694"/>
    </source>
</evidence>
<dbReference type="EMBL" id="UINC01073164">
    <property type="protein sequence ID" value="SVC09340.1"/>
    <property type="molecule type" value="Genomic_DNA"/>
</dbReference>
<evidence type="ECO:0000256" key="4">
    <source>
        <dbReference type="ARBA" id="ARBA00022691"/>
    </source>
</evidence>
<keyword evidence="3" id="KW-0808">Transferase</keyword>
<accession>A0A382JB52</accession>
<keyword evidence="5" id="KW-0819">tRNA processing</keyword>
<proteinExistence type="inferred from homology"/>
<sequence length="162" mass="18347">MVEDLVHIVLYRPEIPYNTGNIIRLCANVGAQLHLIHPLGFDLSESKLRRAALDYSDLAVVTEHEDYQAYLNKFPNRRIFATSAWSKNFYTKHEYGDNDSFLFGPESAGLPEEIVKTIPEGRRILVPMAPGNRSLNIANSVSVIVYESWRQRGFEGAGPPRE</sequence>
<dbReference type="PANTHER" id="PTHR42971">
    <property type="entry name" value="TRNA (CYTIDINE(34)-2'-O)-METHYLTRANSFERASE"/>
    <property type="match status" value="1"/>
</dbReference>
<evidence type="ECO:0000259" key="6">
    <source>
        <dbReference type="Pfam" id="PF00588"/>
    </source>
</evidence>
<dbReference type="GO" id="GO:0042802">
    <property type="term" value="F:identical protein binding"/>
    <property type="evidence" value="ECO:0007669"/>
    <property type="project" value="UniProtKB-ARBA"/>
</dbReference>
<dbReference type="SUPFAM" id="SSF75217">
    <property type="entry name" value="alpha/beta knot"/>
    <property type="match status" value="1"/>
</dbReference>
<evidence type="ECO:0000313" key="7">
    <source>
        <dbReference type="EMBL" id="SVC09340.1"/>
    </source>
</evidence>
<keyword evidence="1" id="KW-0963">Cytoplasm</keyword>
<evidence type="ECO:0000256" key="2">
    <source>
        <dbReference type="ARBA" id="ARBA00022603"/>
    </source>
</evidence>
<name>A0A382JB52_9ZZZZ</name>
<dbReference type="CDD" id="cd18094">
    <property type="entry name" value="SpoU-like_TrmL"/>
    <property type="match status" value="1"/>
</dbReference>
<dbReference type="InterPro" id="IPR029028">
    <property type="entry name" value="Alpha/beta_knot_MTases"/>
</dbReference>
<dbReference type="PIRSF" id="PIRSF029256">
    <property type="entry name" value="SpoU_TrmH_prd"/>
    <property type="match status" value="1"/>
</dbReference>
<dbReference type="FunFam" id="3.40.1280.10:FF:000002">
    <property type="entry name" value="Peptidylprolyl isomerase"/>
    <property type="match status" value="1"/>
</dbReference>
<evidence type="ECO:0000256" key="3">
    <source>
        <dbReference type="ARBA" id="ARBA00022679"/>
    </source>
</evidence>
<reference evidence="7" key="1">
    <citation type="submission" date="2018-05" db="EMBL/GenBank/DDBJ databases">
        <authorList>
            <person name="Lanie J.A."/>
            <person name="Ng W.-L."/>
            <person name="Kazmierczak K.M."/>
            <person name="Andrzejewski T.M."/>
            <person name="Davidsen T.M."/>
            <person name="Wayne K.J."/>
            <person name="Tettelin H."/>
            <person name="Glass J.I."/>
            <person name="Rusch D."/>
            <person name="Podicherti R."/>
            <person name="Tsui H.-C.T."/>
            <person name="Winkler M.E."/>
        </authorList>
    </citation>
    <scope>NUCLEOTIDE SEQUENCE</scope>
</reference>
<dbReference type="GO" id="GO:0002130">
    <property type="term" value="P:wobble position ribose methylation"/>
    <property type="evidence" value="ECO:0007669"/>
    <property type="project" value="TreeGrafter"/>
</dbReference>
<dbReference type="HAMAP" id="MF_01885">
    <property type="entry name" value="tRNA_methyltr_TrmL"/>
    <property type="match status" value="1"/>
</dbReference>
<keyword evidence="4" id="KW-0949">S-adenosyl-L-methionine</keyword>